<dbReference type="PANTHER" id="PTHR40841">
    <property type="entry name" value="SIDEROPHORE TRIACETYLFUSARININE C ESTERASE"/>
    <property type="match status" value="1"/>
</dbReference>
<dbReference type="GO" id="GO:0016788">
    <property type="term" value="F:hydrolase activity, acting on ester bonds"/>
    <property type="evidence" value="ECO:0007669"/>
    <property type="project" value="TreeGrafter"/>
</dbReference>
<feature type="signal peptide" evidence="4">
    <location>
        <begin position="1"/>
        <end position="25"/>
    </location>
</feature>
<dbReference type="eggNOG" id="COG2819">
    <property type="taxonomic scope" value="Bacteria"/>
</dbReference>
<keyword evidence="2" id="KW-0378">Hydrolase</keyword>
<dbReference type="OrthoDB" id="9784036at2"/>
<dbReference type="Gene3D" id="3.40.50.1820">
    <property type="entry name" value="alpha/beta hydrolase"/>
    <property type="match status" value="1"/>
</dbReference>
<keyword evidence="6" id="KW-1185">Reference proteome</keyword>
<dbReference type="EMBL" id="CP000489">
    <property type="protein sequence ID" value="ABL70761.1"/>
    <property type="molecule type" value="Genomic_DNA"/>
</dbReference>
<evidence type="ECO:0000313" key="5">
    <source>
        <dbReference type="EMBL" id="ABL70761.1"/>
    </source>
</evidence>
<evidence type="ECO:0000313" key="6">
    <source>
        <dbReference type="Proteomes" id="UP000000361"/>
    </source>
</evidence>
<dbReference type="InterPro" id="IPR029058">
    <property type="entry name" value="AB_hydrolase_fold"/>
</dbReference>
<accession>A1B5G7</accession>
<feature type="region of interest" description="Disordered" evidence="3">
    <location>
        <begin position="123"/>
        <end position="144"/>
    </location>
</feature>
<evidence type="ECO:0000256" key="4">
    <source>
        <dbReference type="SAM" id="SignalP"/>
    </source>
</evidence>
<dbReference type="PANTHER" id="PTHR40841:SF2">
    <property type="entry name" value="SIDEROPHORE-DEGRADING ESTERASE (EUROFUNG)"/>
    <property type="match status" value="1"/>
</dbReference>
<dbReference type="ESTHER" id="pardp-a1b5g7">
    <property type="family name" value="A85-IroE-IroD-Fes-Yiel"/>
</dbReference>
<evidence type="ECO:0000256" key="1">
    <source>
        <dbReference type="ARBA" id="ARBA00005622"/>
    </source>
</evidence>
<sequence>MQIPLSRRSLLAASLIAMAGGMARAQDRRPRGLEPAERIDHPRASHFDLGPAKAPWRIFLGLPQAPAPQGGYSAILALDGNATFPILWHLRERLAPEAPVALVGIGYPVETRFDPARRWFDLTSPGKQPVPAQDGLRGPGDRPTGGQDAFLQMIAAQLLPELGRRLPLDAGDLTLFGHSLGGLFVLNALFTQPGLFARYAAADPSTWWNAGEPLREARAFRGGIMAAGGRLEPAVPLLIANSAGRASAPAVPPPIVTLLSGIPGLDLIHRPHPAENHGSLIGPAAREALELHLGRPAG</sequence>
<dbReference type="RefSeq" id="WP_011748954.1">
    <property type="nucleotide sequence ID" value="NC_008686.1"/>
</dbReference>
<reference evidence="6" key="1">
    <citation type="submission" date="2006-12" db="EMBL/GenBank/DDBJ databases">
        <title>Complete sequence of chromosome 1 of Paracoccus denitrificans PD1222.</title>
        <authorList>
            <person name="Copeland A."/>
            <person name="Lucas S."/>
            <person name="Lapidus A."/>
            <person name="Barry K."/>
            <person name="Detter J.C."/>
            <person name="Glavina del Rio T."/>
            <person name="Hammon N."/>
            <person name="Israni S."/>
            <person name="Dalin E."/>
            <person name="Tice H."/>
            <person name="Pitluck S."/>
            <person name="Munk A.C."/>
            <person name="Brettin T."/>
            <person name="Bruce D."/>
            <person name="Han C."/>
            <person name="Tapia R."/>
            <person name="Gilna P."/>
            <person name="Schmutz J."/>
            <person name="Larimer F."/>
            <person name="Land M."/>
            <person name="Hauser L."/>
            <person name="Kyrpides N."/>
            <person name="Lykidis A."/>
            <person name="Spiro S."/>
            <person name="Richardson D.J."/>
            <person name="Moir J.W.B."/>
            <person name="Ferguson S.J."/>
            <person name="van Spanning R.J.M."/>
            <person name="Richardson P."/>
        </authorList>
    </citation>
    <scope>NUCLEOTIDE SEQUENCE [LARGE SCALE GENOMIC DNA]</scope>
    <source>
        <strain evidence="6">Pd 1222</strain>
    </source>
</reference>
<dbReference type="InterPro" id="IPR052558">
    <property type="entry name" value="Siderophore_Hydrolase_D"/>
</dbReference>
<comment type="similarity">
    <text evidence="1">Belongs to the esterase D family.</text>
</comment>
<dbReference type="GeneID" id="93451072"/>
<organism evidence="5 6">
    <name type="scientific">Paracoccus denitrificans (strain Pd 1222)</name>
    <dbReference type="NCBI Taxonomy" id="318586"/>
    <lineage>
        <taxon>Bacteria</taxon>
        <taxon>Pseudomonadati</taxon>
        <taxon>Pseudomonadota</taxon>
        <taxon>Alphaproteobacteria</taxon>
        <taxon>Rhodobacterales</taxon>
        <taxon>Paracoccaceae</taxon>
        <taxon>Paracoccus</taxon>
    </lineage>
</organism>
<evidence type="ECO:0000256" key="2">
    <source>
        <dbReference type="ARBA" id="ARBA00022801"/>
    </source>
</evidence>
<dbReference type="HOGENOM" id="CLU_039834_3_0_5"/>
<evidence type="ECO:0008006" key="7">
    <source>
        <dbReference type="Google" id="ProtNLM"/>
    </source>
</evidence>
<dbReference type="InterPro" id="IPR000801">
    <property type="entry name" value="Esterase-like"/>
</dbReference>
<name>A1B5G7_PARDP</name>
<feature type="chain" id="PRO_5002632731" description="Diacylglycerol O-acyltransferase" evidence="4">
    <location>
        <begin position="26"/>
        <end position="298"/>
    </location>
</feature>
<proteinExistence type="inferred from homology"/>
<dbReference type="SUPFAM" id="SSF53474">
    <property type="entry name" value="alpha/beta-Hydrolases"/>
    <property type="match status" value="1"/>
</dbReference>
<gene>
    <name evidence="5" type="ordered locus">Pden_2674</name>
</gene>
<dbReference type="AlphaFoldDB" id="A1B5G7"/>
<dbReference type="Pfam" id="PF00756">
    <property type="entry name" value="Esterase"/>
    <property type="match status" value="1"/>
</dbReference>
<evidence type="ECO:0000256" key="3">
    <source>
        <dbReference type="SAM" id="MobiDB-lite"/>
    </source>
</evidence>
<keyword evidence="4" id="KW-0732">Signal</keyword>
<dbReference type="STRING" id="318586.Pden_2674"/>
<protein>
    <recommendedName>
        <fullName evidence="7">Diacylglycerol O-acyltransferase</fullName>
    </recommendedName>
</protein>
<dbReference type="EnsemblBacteria" id="ABL70761">
    <property type="protein sequence ID" value="ABL70761"/>
    <property type="gene ID" value="Pden_2674"/>
</dbReference>
<dbReference type="Proteomes" id="UP000000361">
    <property type="component" value="Chromosome 1"/>
</dbReference>
<dbReference type="KEGG" id="pde:Pden_2674"/>